<dbReference type="InterPro" id="IPR006693">
    <property type="entry name" value="AB_hydrolase_lipase"/>
</dbReference>
<feature type="domain" description="Partial AB-hydrolase lipase" evidence="2">
    <location>
        <begin position="60"/>
        <end position="120"/>
    </location>
</feature>
<evidence type="ECO:0000256" key="1">
    <source>
        <dbReference type="SAM" id="SignalP"/>
    </source>
</evidence>
<keyword evidence="1" id="KW-0732">Signal</keyword>
<evidence type="ECO:0000313" key="3">
    <source>
        <dbReference type="EMBL" id="KAF2887720.1"/>
    </source>
</evidence>
<dbReference type="Proteomes" id="UP000801492">
    <property type="component" value="Unassembled WGS sequence"/>
</dbReference>
<dbReference type="InterPro" id="IPR029058">
    <property type="entry name" value="AB_hydrolase_fold"/>
</dbReference>
<dbReference type="Pfam" id="PF04083">
    <property type="entry name" value="Abhydro_lipase"/>
    <property type="match status" value="1"/>
</dbReference>
<gene>
    <name evidence="3" type="ORF">ILUMI_18453</name>
</gene>
<dbReference type="PANTHER" id="PTHR11005">
    <property type="entry name" value="LYSOSOMAL ACID LIPASE-RELATED"/>
    <property type="match status" value="1"/>
</dbReference>
<name>A0A8K0CI81_IGNLU</name>
<organism evidence="3 4">
    <name type="scientific">Ignelater luminosus</name>
    <name type="common">Cucubano</name>
    <name type="synonym">Pyrophorus luminosus</name>
    <dbReference type="NCBI Taxonomy" id="2038154"/>
    <lineage>
        <taxon>Eukaryota</taxon>
        <taxon>Metazoa</taxon>
        <taxon>Ecdysozoa</taxon>
        <taxon>Arthropoda</taxon>
        <taxon>Hexapoda</taxon>
        <taxon>Insecta</taxon>
        <taxon>Pterygota</taxon>
        <taxon>Neoptera</taxon>
        <taxon>Endopterygota</taxon>
        <taxon>Coleoptera</taxon>
        <taxon>Polyphaga</taxon>
        <taxon>Elateriformia</taxon>
        <taxon>Elateroidea</taxon>
        <taxon>Elateridae</taxon>
        <taxon>Agrypninae</taxon>
        <taxon>Pyrophorini</taxon>
        <taxon>Ignelater</taxon>
    </lineage>
</organism>
<proteinExistence type="predicted"/>
<feature type="chain" id="PRO_5035455919" description="Partial AB-hydrolase lipase domain-containing protein" evidence="1">
    <location>
        <begin position="23"/>
        <end position="126"/>
    </location>
</feature>
<sequence length="126" mass="14362">MKLILLSSVGVAILSTYWLSSSRNNVCKTFKDYYWFKNSNPNCYYNPEADLTVVSITSDEIIKRRGYPVEIHNATTEDGYIITIFRIPHGKKKSSTLKEQPRQPVFLLHGVGLNSESYINIGKKSL</sequence>
<protein>
    <recommendedName>
        <fullName evidence="2">Partial AB-hydrolase lipase domain-containing protein</fullName>
    </recommendedName>
</protein>
<dbReference type="GO" id="GO:0006629">
    <property type="term" value="P:lipid metabolic process"/>
    <property type="evidence" value="ECO:0007669"/>
    <property type="project" value="InterPro"/>
</dbReference>
<accession>A0A8K0CI81</accession>
<dbReference type="EMBL" id="VTPC01082080">
    <property type="protein sequence ID" value="KAF2887720.1"/>
    <property type="molecule type" value="Genomic_DNA"/>
</dbReference>
<dbReference type="Gene3D" id="3.40.50.1820">
    <property type="entry name" value="alpha/beta hydrolase"/>
    <property type="match status" value="1"/>
</dbReference>
<dbReference type="AlphaFoldDB" id="A0A8K0CI81"/>
<feature type="non-terminal residue" evidence="3">
    <location>
        <position position="1"/>
    </location>
</feature>
<evidence type="ECO:0000313" key="4">
    <source>
        <dbReference type="Proteomes" id="UP000801492"/>
    </source>
</evidence>
<dbReference type="SUPFAM" id="SSF53474">
    <property type="entry name" value="alpha/beta-Hydrolases"/>
    <property type="match status" value="1"/>
</dbReference>
<reference evidence="3" key="1">
    <citation type="submission" date="2019-08" db="EMBL/GenBank/DDBJ databases">
        <title>The genome of the North American firefly Photinus pyralis.</title>
        <authorList>
            <consortium name="Photinus pyralis genome working group"/>
            <person name="Fallon T.R."/>
            <person name="Sander Lower S.E."/>
            <person name="Weng J.-K."/>
        </authorList>
    </citation>
    <scope>NUCLEOTIDE SEQUENCE</scope>
    <source>
        <strain evidence="3">TRF0915ILg1</strain>
        <tissue evidence="3">Whole body</tissue>
    </source>
</reference>
<evidence type="ECO:0000259" key="2">
    <source>
        <dbReference type="Pfam" id="PF04083"/>
    </source>
</evidence>
<comment type="caution">
    <text evidence="3">The sequence shown here is derived from an EMBL/GenBank/DDBJ whole genome shotgun (WGS) entry which is preliminary data.</text>
</comment>
<keyword evidence="4" id="KW-1185">Reference proteome</keyword>
<dbReference type="OrthoDB" id="6777020at2759"/>
<feature type="signal peptide" evidence="1">
    <location>
        <begin position="1"/>
        <end position="22"/>
    </location>
</feature>